<dbReference type="EMBL" id="JAHMHS010000107">
    <property type="protein sequence ID" value="KAK1717444.1"/>
    <property type="molecule type" value="Genomic_DNA"/>
</dbReference>
<evidence type="ECO:0008006" key="5">
    <source>
        <dbReference type="Google" id="ProtNLM"/>
    </source>
</evidence>
<reference evidence="3" key="1">
    <citation type="submission" date="2021-12" db="EMBL/GenBank/DDBJ databases">
        <title>Comparative genomics, transcriptomics and evolutionary studies reveal genomic signatures of adaptation to plant cell wall in hemibiotrophic fungi.</title>
        <authorList>
            <consortium name="DOE Joint Genome Institute"/>
            <person name="Baroncelli R."/>
            <person name="Diaz J.F."/>
            <person name="Benocci T."/>
            <person name="Peng M."/>
            <person name="Battaglia E."/>
            <person name="Haridas S."/>
            <person name="Andreopoulos W."/>
            <person name="Labutti K."/>
            <person name="Pangilinan J."/>
            <person name="Floch G.L."/>
            <person name="Makela M.R."/>
            <person name="Henrissat B."/>
            <person name="Grigoriev I.V."/>
            <person name="Crouch J.A."/>
            <person name="De Vries R.P."/>
            <person name="Sukno S.A."/>
            <person name="Thon M.R."/>
        </authorList>
    </citation>
    <scope>NUCLEOTIDE SEQUENCE</scope>
    <source>
        <strain evidence="3">CBS 112980</strain>
    </source>
</reference>
<accession>A0AAD8UBE5</accession>
<dbReference type="AlphaFoldDB" id="A0AAD8UBE5"/>
<dbReference type="GeneID" id="85386035"/>
<keyword evidence="4" id="KW-1185">Reference proteome</keyword>
<feature type="region of interest" description="Disordered" evidence="1">
    <location>
        <begin position="47"/>
        <end position="73"/>
    </location>
</feature>
<feature type="signal peptide" evidence="2">
    <location>
        <begin position="1"/>
        <end position="18"/>
    </location>
</feature>
<dbReference type="RefSeq" id="XP_060360931.1">
    <property type="nucleotide sequence ID" value="XM_060502136.1"/>
</dbReference>
<proteinExistence type="predicted"/>
<evidence type="ECO:0000313" key="4">
    <source>
        <dbReference type="Proteomes" id="UP001244207"/>
    </source>
</evidence>
<protein>
    <recommendedName>
        <fullName evidence="5">Secreted protein</fullName>
    </recommendedName>
</protein>
<gene>
    <name evidence="3" type="ORF">BDZ83DRAFT_28159</name>
</gene>
<name>A0AAD8UBE5_GLOAC</name>
<organism evidence="3 4">
    <name type="scientific">Glomerella acutata</name>
    <name type="common">Colletotrichum acutatum</name>
    <dbReference type="NCBI Taxonomy" id="27357"/>
    <lineage>
        <taxon>Eukaryota</taxon>
        <taxon>Fungi</taxon>
        <taxon>Dikarya</taxon>
        <taxon>Ascomycota</taxon>
        <taxon>Pezizomycotina</taxon>
        <taxon>Sordariomycetes</taxon>
        <taxon>Hypocreomycetidae</taxon>
        <taxon>Glomerellales</taxon>
        <taxon>Glomerellaceae</taxon>
        <taxon>Colletotrichum</taxon>
        <taxon>Colletotrichum acutatum species complex</taxon>
    </lineage>
</organism>
<evidence type="ECO:0000313" key="3">
    <source>
        <dbReference type="EMBL" id="KAK1717444.1"/>
    </source>
</evidence>
<keyword evidence="2" id="KW-0732">Signal</keyword>
<comment type="caution">
    <text evidence="3">The sequence shown here is derived from an EMBL/GenBank/DDBJ whole genome shotgun (WGS) entry which is preliminary data.</text>
</comment>
<sequence length="150" mass="16475">MALLVLRVCAVKVQYSSAGPAVACGIGGPPRSGANWTLFLRTPSGTEWRPNRPHRRQCAGRRGANGDQRPEVSSQKLKEVRFSDFRRSTWYCLHSFNDCDCWALSKACTRPVAARQVVGYQPVCPITPMVPVDPDVVPGGLALPWLPELS</sequence>
<dbReference type="Proteomes" id="UP001244207">
    <property type="component" value="Unassembled WGS sequence"/>
</dbReference>
<evidence type="ECO:0000256" key="2">
    <source>
        <dbReference type="SAM" id="SignalP"/>
    </source>
</evidence>
<feature type="chain" id="PRO_5041967443" description="Secreted protein" evidence="2">
    <location>
        <begin position="19"/>
        <end position="150"/>
    </location>
</feature>
<evidence type="ECO:0000256" key="1">
    <source>
        <dbReference type="SAM" id="MobiDB-lite"/>
    </source>
</evidence>